<feature type="domain" description="CAAX prenyl protease 2/Lysostaphin resistance protein A-like" evidence="2">
    <location>
        <begin position="106"/>
        <end position="203"/>
    </location>
</feature>
<name>G4R6D4_PELHB</name>
<reference evidence="3" key="2">
    <citation type="journal article" date="2012" name="J. Bacteriol.">
        <title>Complete genome sequence of Pelagibacterium halotolerans B2T.</title>
        <authorList>
            <person name="Huo Y.Y."/>
            <person name="Cheng H."/>
            <person name="Han X.F."/>
            <person name="Jiang X.W."/>
            <person name="Sun C."/>
            <person name="Zhang X.Q."/>
            <person name="Zhu X.F."/>
            <person name="Liu Y.F."/>
            <person name="Li P.F."/>
            <person name="Ni P.X."/>
            <person name="Wu M."/>
        </authorList>
    </citation>
    <scope>NUCLEOTIDE SEQUENCE [LARGE SCALE GENOMIC DNA]</scope>
    <source>
        <strain evidence="3">B2</strain>
    </source>
</reference>
<keyword evidence="1" id="KW-0472">Membrane</keyword>
<dbReference type="eggNOG" id="ENOG5031BVS">
    <property type="taxonomic scope" value="Bacteria"/>
</dbReference>
<dbReference type="InterPro" id="IPR003675">
    <property type="entry name" value="Rce1/LyrA-like_dom"/>
</dbReference>
<dbReference type="HOGENOM" id="CLU_1217741_0_0_5"/>
<evidence type="ECO:0000259" key="2">
    <source>
        <dbReference type="Pfam" id="PF02517"/>
    </source>
</evidence>
<dbReference type="Pfam" id="PF02517">
    <property type="entry name" value="Rce1-like"/>
    <property type="match status" value="1"/>
</dbReference>
<dbReference type="STRING" id="1082931.KKY_3210"/>
<keyword evidence="1" id="KW-0812">Transmembrane</keyword>
<proteinExistence type="predicted"/>
<accession>G4R6D4</accession>
<dbReference type="RefSeq" id="WP_014132345.1">
    <property type="nucleotide sequence ID" value="NC_016078.1"/>
</dbReference>
<dbReference type="GO" id="GO:0080120">
    <property type="term" value="P:CAAX-box protein maturation"/>
    <property type="evidence" value="ECO:0007669"/>
    <property type="project" value="UniProtKB-ARBA"/>
</dbReference>
<feature type="transmembrane region" description="Helical" evidence="1">
    <location>
        <begin position="35"/>
        <end position="57"/>
    </location>
</feature>
<dbReference type="EMBL" id="CP003075">
    <property type="protein sequence ID" value="AEQ53199.1"/>
    <property type="molecule type" value="Genomic_DNA"/>
</dbReference>
<feature type="transmembrane region" description="Helical" evidence="1">
    <location>
        <begin position="7"/>
        <end position="29"/>
    </location>
</feature>
<reference evidence="3" key="1">
    <citation type="submission" date="2011-10" db="EMBL/GenBank/DDBJ databases">
        <authorList>
            <person name="Huo Y.-Y."/>
            <person name="Cheng H."/>
            <person name="Wu M."/>
        </authorList>
    </citation>
    <scope>NUCLEOTIDE SEQUENCE</scope>
    <source>
        <strain evidence="3">B2</strain>
    </source>
</reference>
<dbReference type="KEGG" id="phl:KKY_3210"/>
<protein>
    <submittedName>
        <fullName evidence="3">Abortive infection protein</fullName>
    </submittedName>
</protein>
<keyword evidence="1" id="KW-1133">Transmembrane helix</keyword>
<dbReference type="Proteomes" id="UP000008850">
    <property type="component" value="Chromosome"/>
</dbReference>
<organism evidence="3 4">
    <name type="scientific">Pelagibacterium halotolerans (strain DSM 22347 / JCM 15775 / CGMCC 1.7692 / B2)</name>
    <dbReference type="NCBI Taxonomy" id="1082931"/>
    <lineage>
        <taxon>Bacteria</taxon>
        <taxon>Pseudomonadati</taxon>
        <taxon>Pseudomonadota</taxon>
        <taxon>Alphaproteobacteria</taxon>
        <taxon>Hyphomicrobiales</taxon>
        <taxon>Devosiaceae</taxon>
        <taxon>Pelagibacterium</taxon>
    </lineage>
</organism>
<feature type="transmembrane region" description="Helical" evidence="1">
    <location>
        <begin position="140"/>
        <end position="161"/>
    </location>
</feature>
<sequence length="215" mass="22764">MSLTSPQIGFISAGIALTLVLAVMVPTLTPLVPPFAGYGGTLVLYWVGFCLPVFFIFVPAHRRRALFSLTLESRDRWIPFAIGVQVLAVAIGAFVPVVGALTLVALAIAGAMALVNGVLEEAAWRGTVIEVFADRPVVGFAISWVLFTLWHVPLAMAAGTVYPSGPAALIGGAAGLGLFWSLIAWRTRAIGWISLAHVGTNFFAFSALNVENGWV</sequence>
<keyword evidence="4" id="KW-1185">Reference proteome</keyword>
<evidence type="ECO:0000313" key="3">
    <source>
        <dbReference type="EMBL" id="AEQ53199.1"/>
    </source>
</evidence>
<feature type="transmembrane region" description="Helical" evidence="1">
    <location>
        <begin position="101"/>
        <end position="119"/>
    </location>
</feature>
<evidence type="ECO:0000313" key="4">
    <source>
        <dbReference type="Proteomes" id="UP000008850"/>
    </source>
</evidence>
<dbReference type="AlphaFoldDB" id="G4R6D4"/>
<feature type="transmembrane region" description="Helical" evidence="1">
    <location>
        <begin position="77"/>
        <end position="95"/>
    </location>
</feature>
<evidence type="ECO:0000256" key="1">
    <source>
        <dbReference type="SAM" id="Phobius"/>
    </source>
</evidence>
<gene>
    <name evidence="3" type="ordered locus">KKY_3210</name>
</gene>
<feature type="transmembrane region" description="Helical" evidence="1">
    <location>
        <begin position="167"/>
        <end position="185"/>
    </location>
</feature>
<dbReference type="GO" id="GO:0004175">
    <property type="term" value="F:endopeptidase activity"/>
    <property type="evidence" value="ECO:0007669"/>
    <property type="project" value="UniProtKB-ARBA"/>
</dbReference>